<dbReference type="WBParaSite" id="Hba_03356">
    <property type="protein sequence ID" value="Hba_03356"/>
    <property type="gene ID" value="Hba_03356"/>
</dbReference>
<name>A0A1I7WEG7_HETBA</name>
<sequence>MFVTAKIVQKRIPIYKVTNQDLLFRLLSSPLHPNSRRMVPQFATSGHPLSIVLSAIPLHYLTPTGTAAIHIAGKRFENA</sequence>
<protein>
    <submittedName>
        <fullName evidence="2">Uncharacterized protein</fullName>
    </submittedName>
</protein>
<reference evidence="2" key="1">
    <citation type="submission" date="2016-11" db="UniProtKB">
        <authorList>
            <consortium name="WormBaseParasite"/>
        </authorList>
    </citation>
    <scope>IDENTIFICATION</scope>
</reference>
<evidence type="ECO:0000313" key="2">
    <source>
        <dbReference type="WBParaSite" id="Hba_03356"/>
    </source>
</evidence>
<accession>A0A1I7WEG7</accession>
<organism evidence="1 2">
    <name type="scientific">Heterorhabditis bacteriophora</name>
    <name type="common">Entomopathogenic nematode worm</name>
    <dbReference type="NCBI Taxonomy" id="37862"/>
    <lineage>
        <taxon>Eukaryota</taxon>
        <taxon>Metazoa</taxon>
        <taxon>Ecdysozoa</taxon>
        <taxon>Nematoda</taxon>
        <taxon>Chromadorea</taxon>
        <taxon>Rhabditida</taxon>
        <taxon>Rhabditina</taxon>
        <taxon>Rhabditomorpha</taxon>
        <taxon>Strongyloidea</taxon>
        <taxon>Heterorhabditidae</taxon>
        <taxon>Heterorhabditis</taxon>
    </lineage>
</organism>
<keyword evidence="1" id="KW-1185">Reference proteome</keyword>
<dbReference type="AlphaFoldDB" id="A0A1I7WEG7"/>
<evidence type="ECO:0000313" key="1">
    <source>
        <dbReference type="Proteomes" id="UP000095283"/>
    </source>
</evidence>
<proteinExistence type="predicted"/>
<dbReference type="Proteomes" id="UP000095283">
    <property type="component" value="Unplaced"/>
</dbReference>